<comment type="caution">
    <text evidence="3">The sequence shown here is derived from an EMBL/GenBank/DDBJ whole genome shotgun (WGS) entry which is preliminary data.</text>
</comment>
<name>A0A1G4BK42_9PEZI</name>
<dbReference type="OrthoDB" id="1045822at2759"/>
<dbReference type="GeneID" id="34556056"/>
<keyword evidence="2" id="KW-0472">Membrane</keyword>
<dbReference type="NCBIfam" id="TIGR01571">
    <property type="entry name" value="A_thal_Cys_rich"/>
    <property type="match status" value="1"/>
</dbReference>
<keyword evidence="4" id="KW-1185">Reference proteome</keyword>
<dbReference type="AlphaFoldDB" id="A0A1G4BK42"/>
<evidence type="ECO:0000256" key="2">
    <source>
        <dbReference type="SAM" id="Phobius"/>
    </source>
</evidence>
<sequence length="178" mass="20309">MSHSQARRDYGAQRTQDLDDLNRHENSQSTQSNGWHHGLCGCCASCELCLLSTFVPCIVLGQTSHRLKEPSMESYRHINRDCIFMMGVTYLTGFGWMYVAPVTIWYVMRKRFEIRKRYGIKGTDARDCCASYWCLSSALVQHEREVLARQAASNTPITEGYQTQPGMTLPSRQSQPTT</sequence>
<keyword evidence="2" id="KW-1133">Transmembrane helix</keyword>
<dbReference type="Proteomes" id="UP000176998">
    <property type="component" value="Unassembled WGS sequence"/>
</dbReference>
<evidence type="ECO:0000313" key="4">
    <source>
        <dbReference type="Proteomes" id="UP000176998"/>
    </source>
</evidence>
<dbReference type="RefSeq" id="XP_022478847.1">
    <property type="nucleotide sequence ID" value="XM_022614546.1"/>
</dbReference>
<dbReference type="EMBL" id="MJBS01000017">
    <property type="protein sequence ID" value="OHF01705.1"/>
    <property type="molecule type" value="Genomic_DNA"/>
</dbReference>
<organism evidence="3 4">
    <name type="scientific">Colletotrichum orchidophilum</name>
    <dbReference type="NCBI Taxonomy" id="1209926"/>
    <lineage>
        <taxon>Eukaryota</taxon>
        <taxon>Fungi</taxon>
        <taxon>Dikarya</taxon>
        <taxon>Ascomycota</taxon>
        <taxon>Pezizomycotina</taxon>
        <taxon>Sordariomycetes</taxon>
        <taxon>Hypocreomycetidae</taxon>
        <taxon>Glomerellales</taxon>
        <taxon>Glomerellaceae</taxon>
        <taxon>Colletotrichum</taxon>
    </lineage>
</organism>
<dbReference type="STRING" id="1209926.A0A1G4BK42"/>
<dbReference type="InterPro" id="IPR006461">
    <property type="entry name" value="PLAC_motif_containing"/>
</dbReference>
<feature type="region of interest" description="Disordered" evidence="1">
    <location>
        <begin position="157"/>
        <end position="178"/>
    </location>
</feature>
<keyword evidence="2" id="KW-0812">Transmembrane</keyword>
<evidence type="ECO:0000256" key="1">
    <source>
        <dbReference type="SAM" id="MobiDB-lite"/>
    </source>
</evidence>
<evidence type="ECO:0000313" key="3">
    <source>
        <dbReference type="EMBL" id="OHF01705.1"/>
    </source>
</evidence>
<feature type="transmembrane region" description="Helical" evidence="2">
    <location>
        <begin position="83"/>
        <end position="107"/>
    </location>
</feature>
<accession>A0A1G4BK42</accession>
<reference evidence="3 4" key="1">
    <citation type="submission" date="2016-09" db="EMBL/GenBank/DDBJ databases">
        <authorList>
            <person name="Capua I."/>
            <person name="De Benedictis P."/>
            <person name="Joannis T."/>
            <person name="Lombin L.H."/>
            <person name="Cattoli G."/>
        </authorList>
    </citation>
    <scope>NUCLEOTIDE SEQUENCE [LARGE SCALE GENOMIC DNA]</scope>
    <source>
        <strain evidence="3 4">IMI 309357</strain>
    </source>
</reference>
<evidence type="ECO:0008006" key="5">
    <source>
        <dbReference type="Google" id="ProtNLM"/>
    </source>
</evidence>
<dbReference type="PANTHER" id="PTHR15907">
    <property type="entry name" value="DUF614 FAMILY PROTEIN-RELATED"/>
    <property type="match status" value="1"/>
</dbReference>
<proteinExistence type="predicted"/>
<dbReference type="Pfam" id="PF04749">
    <property type="entry name" value="PLAC8"/>
    <property type="match status" value="1"/>
</dbReference>
<protein>
    <recommendedName>
        <fullName evidence="5">PLAC8 family protein</fullName>
    </recommendedName>
</protein>
<gene>
    <name evidence="3" type="ORF">CORC01_02896</name>
</gene>